<accession>A0ABT2B3K4</accession>
<evidence type="ECO:0000313" key="1">
    <source>
        <dbReference type="EMBL" id="MCS0603096.1"/>
    </source>
</evidence>
<dbReference type="EMBL" id="JANUGP010000012">
    <property type="protein sequence ID" value="MCS0603096.1"/>
    <property type="molecule type" value="Genomic_DNA"/>
</dbReference>
<reference evidence="1 2" key="1">
    <citation type="submission" date="2022-08" db="EMBL/GenBank/DDBJ databases">
        <authorList>
            <person name="Somphong A."/>
            <person name="Phongsopitanun W."/>
        </authorList>
    </citation>
    <scope>NUCLEOTIDE SEQUENCE [LARGE SCALE GENOMIC DNA]</scope>
    <source>
        <strain evidence="1 2">LP11</strain>
    </source>
</reference>
<gene>
    <name evidence="1" type="ORF">NX794_18035</name>
</gene>
<organism evidence="1 2">
    <name type="scientific">Streptomyces pyxinicus</name>
    <dbReference type="NCBI Taxonomy" id="2970331"/>
    <lineage>
        <taxon>Bacteria</taxon>
        <taxon>Bacillati</taxon>
        <taxon>Actinomycetota</taxon>
        <taxon>Actinomycetes</taxon>
        <taxon>Kitasatosporales</taxon>
        <taxon>Streptomycetaceae</taxon>
        <taxon>Streptomyces</taxon>
    </lineage>
</organism>
<protein>
    <submittedName>
        <fullName evidence="1">Toxin</fullName>
    </submittedName>
</protein>
<comment type="caution">
    <text evidence="1">The sequence shown here is derived from an EMBL/GenBank/DDBJ whole genome shotgun (WGS) entry which is preliminary data.</text>
</comment>
<dbReference type="Proteomes" id="UP001205612">
    <property type="component" value="Unassembled WGS sequence"/>
</dbReference>
<name>A0ABT2B3K4_9ACTN</name>
<dbReference type="RefSeq" id="WP_258779578.1">
    <property type="nucleotide sequence ID" value="NZ_JANUGP010000012.1"/>
</dbReference>
<proteinExistence type="predicted"/>
<keyword evidence="2" id="KW-1185">Reference proteome</keyword>
<evidence type="ECO:0000313" key="2">
    <source>
        <dbReference type="Proteomes" id="UP001205612"/>
    </source>
</evidence>
<sequence>MSTRAMKSLLARLCADAATSVRRPAEPKAVMAEFCRAMSARKNRPVQLVFRAFPPSLPISGMRLDCGDRSIIVVDETTVPEAQLVILGHELWHEEKGDCSHHIDGLQAATRALAAPQGPDAVRRAAQEILAAHEVPVEAVLTVAARAESADDHEVDAETFGLLFGREVRTWMTGPYAQSPADAATVEGRMNLSLLNRGGRIL</sequence>